<sequence length="112" mass="12405">MPSIWTVSLDLRIQRIPTTVLGFPLFPDNYESDFLLGVIQEGVADTCARRECDAVTRHQRVEFPVDPSIRSSLHDKDELFLGALGVRIRGTPAGRKSNVMYANACQAKSAAE</sequence>
<dbReference type="EMBL" id="JBEPLU010000002">
    <property type="protein sequence ID" value="MET3528051.1"/>
    <property type="molecule type" value="Genomic_DNA"/>
</dbReference>
<name>A0ABV2EN63_9CAUL</name>
<evidence type="ECO:0000313" key="2">
    <source>
        <dbReference type="Proteomes" id="UP001549110"/>
    </source>
</evidence>
<dbReference type="Proteomes" id="UP001549110">
    <property type="component" value="Unassembled WGS sequence"/>
</dbReference>
<reference evidence="1 2" key="1">
    <citation type="submission" date="2024-06" db="EMBL/GenBank/DDBJ databases">
        <title>Genomic Encyclopedia of Type Strains, Phase IV (KMG-IV): sequencing the most valuable type-strain genomes for metagenomic binning, comparative biology and taxonomic classification.</title>
        <authorList>
            <person name="Goeker M."/>
        </authorList>
    </citation>
    <scope>NUCLEOTIDE SEQUENCE [LARGE SCALE GENOMIC DNA]</scope>
    <source>
        <strain evidence="1 2">DSM 17809</strain>
    </source>
</reference>
<proteinExistence type="predicted"/>
<evidence type="ECO:0000313" key="1">
    <source>
        <dbReference type="EMBL" id="MET3528051.1"/>
    </source>
</evidence>
<accession>A0ABV2EN63</accession>
<protein>
    <submittedName>
        <fullName evidence="1">Uncharacterized protein</fullName>
    </submittedName>
</protein>
<organism evidence="1 2">
    <name type="scientific">Phenylobacterium koreense</name>
    <dbReference type="NCBI Taxonomy" id="266125"/>
    <lineage>
        <taxon>Bacteria</taxon>
        <taxon>Pseudomonadati</taxon>
        <taxon>Pseudomonadota</taxon>
        <taxon>Alphaproteobacteria</taxon>
        <taxon>Caulobacterales</taxon>
        <taxon>Caulobacteraceae</taxon>
        <taxon>Phenylobacterium</taxon>
    </lineage>
</organism>
<keyword evidence="2" id="KW-1185">Reference proteome</keyword>
<comment type="caution">
    <text evidence="1">The sequence shown here is derived from an EMBL/GenBank/DDBJ whole genome shotgun (WGS) entry which is preliminary data.</text>
</comment>
<gene>
    <name evidence="1" type="ORF">ABID41_003169</name>
</gene>